<keyword evidence="3" id="KW-1185">Reference proteome</keyword>
<evidence type="ECO:0000313" key="3">
    <source>
        <dbReference type="Proteomes" id="UP001500266"/>
    </source>
</evidence>
<comment type="caution">
    <text evidence="2">The sequence shown here is derived from an EMBL/GenBank/DDBJ whole genome shotgun (WGS) entry which is preliminary data.</text>
</comment>
<evidence type="ECO:0000256" key="1">
    <source>
        <dbReference type="SAM" id="MobiDB-lite"/>
    </source>
</evidence>
<dbReference type="Proteomes" id="UP001500266">
    <property type="component" value="Unassembled WGS sequence"/>
</dbReference>
<feature type="compositionally biased region" description="Polar residues" evidence="1">
    <location>
        <begin position="66"/>
        <end position="75"/>
    </location>
</feature>
<dbReference type="EMBL" id="BAABDO010000116">
    <property type="protein sequence ID" value="GAA4153803.1"/>
    <property type="molecule type" value="Genomic_DNA"/>
</dbReference>
<organism evidence="2 3">
    <name type="scientific">Actinomadura keratinilytica</name>
    <dbReference type="NCBI Taxonomy" id="547461"/>
    <lineage>
        <taxon>Bacteria</taxon>
        <taxon>Bacillati</taxon>
        <taxon>Actinomycetota</taxon>
        <taxon>Actinomycetes</taxon>
        <taxon>Streptosporangiales</taxon>
        <taxon>Thermomonosporaceae</taxon>
        <taxon>Actinomadura</taxon>
    </lineage>
</organism>
<feature type="compositionally biased region" description="Basic and acidic residues" evidence="1">
    <location>
        <begin position="12"/>
        <end position="28"/>
    </location>
</feature>
<protein>
    <submittedName>
        <fullName evidence="2">Uncharacterized protein</fullName>
    </submittedName>
</protein>
<sequence>MLPIFSPPDGAYTEKRGELERIRSDHTPRPGGGGAAPPAAPLRARGAAGGGPRGGPVAPKGESRDFGSSSDYARE</sequence>
<evidence type="ECO:0000313" key="2">
    <source>
        <dbReference type="EMBL" id="GAA4153803.1"/>
    </source>
</evidence>
<name>A0ABP7ZCW6_9ACTN</name>
<proteinExistence type="predicted"/>
<accession>A0ABP7ZCW6</accession>
<reference evidence="3" key="1">
    <citation type="journal article" date="2019" name="Int. J. Syst. Evol. Microbiol.">
        <title>The Global Catalogue of Microorganisms (GCM) 10K type strain sequencing project: providing services to taxonomists for standard genome sequencing and annotation.</title>
        <authorList>
            <consortium name="The Broad Institute Genomics Platform"/>
            <consortium name="The Broad Institute Genome Sequencing Center for Infectious Disease"/>
            <person name="Wu L."/>
            <person name="Ma J."/>
        </authorList>
    </citation>
    <scope>NUCLEOTIDE SEQUENCE [LARGE SCALE GENOMIC DNA]</scope>
    <source>
        <strain evidence="3">JCM 17316</strain>
    </source>
</reference>
<feature type="region of interest" description="Disordered" evidence="1">
    <location>
        <begin position="1"/>
        <end position="75"/>
    </location>
</feature>
<gene>
    <name evidence="2" type="ORF">GCM10022416_53180</name>
</gene>